<sequence>MKKKYITKLMIAACLSSALSLNSCIEEVFPESSTATIDQIGKSDQAISAMVNSVVAFINAFRSYGPQFYHDFGYSGYNLIRESACEDFFCHEPKFDFFDTYGVCNDLGDADVVNTIWYYNYKFLNNVNNALSALEKADDAPENKYYKGICLSYRAMIYMDLVRMYEYKKTGVEKLDAEAASKNLYGITVPIITAETTEEEGRNNPRAPFYAVYKFILDDLASAEELLSDYQRPTKNLPCTPVVHGLMARIWLEMGSRFELYPEDLNTLNNNTDLNIASKETCFTKAAEYARKVINESGAMPLTEKEWFGGDSYTTGFNSVLTNSWVWGSIMTTEDVHSYWLNFAGSMCPEQTFGYGNRKWQGYKLIGKKLFDQIPNADWRKTTWIAPEDAHKAPGTKYRTLLTDDDFADMPPYTGIKFRPKNGEMNDYTIGAAVDYPLMRIEEMYLIEAEAIGMSQGLAAGISKLEDFVNTFRYNTSVGSYTCKVNDLKEFQKKVVEQKRIEFWGEGIIFWDYKRLELQVVRGYPGTNAPIGYRFNSIEGYCAPWMNIFISLYENVFNKGAVLNPDPSQAIKEWVE</sequence>
<evidence type="ECO:0000256" key="1">
    <source>
        <dbReference type="ARBA" id="ARBA00004442"/>
    </source>
</evidence>
<dbReference type="Pfam" id="PF07980">
    <property type="entry name" value="SusD_RagB"/>
    <property type="match status" value="1"/>
</dbReference>
<evidence type="ECO:0000313" key="10">
    <source>
        <dbReference type="Proteomes" id="UP000027661"/>
    </source>
</evidence>
<dbReference type="AlphaFoldDB" id="A0A069SNE3"/>
<evidence type="ECO:0000259" key="7">
    <source>
        <dbReference type="Pfam" id="PF07980"/>
    </source>
</evidence>
<organism evidence="9 10">
    <name type="scientific">Phocaeicola vulgatus str. 3975 RP4</name>
    <dbReference type="NCBI Taxonomy" id="1339352"/>
    <lineage>
        <taxon>Bacteria</taxon>
        <taxon>Pseudomonadati</taxon>
        <taxon>Bacteroidota</taxon>
        <taxon>Bacteroidia</taxon>
        <taxon>Bacteroidales</taxon>
        <taxon>Bacteroidaceae</taxon>
        <taxon>Phocaeicola</taxon>
    </lineage>
</organism>
<dbReference type="InterPro" id="IPR011990">
    <property type="entry name" value="TPR-like_helical_dom_sf"/>
</dbReference>
<evidence type="ECO:0000256" key="3">
    <source>
        <dbReference type="ARBA" id="ARBA00022729"/>
    </source>
</evidence>
<keyword evidence="4" id="KW-0472">Membrane</keyword>
<dbReference type="Pfam" id="PF14322">
    <property type="entry name" value="SusD-like_3"/>
    <property type="match status" value="1"/>
</dbReference>
<evidence type="ECO:0000256" key="5">
    <source>
        <dbReference type="ARBA" id="ARBA00023237"/>
    </source>
</evidence>
<dbReference type="PATRIC" id="fig|1339352.3.peg.251"/>
<comment type="subcellular location">
    <subcellularLocation>
        <location evidence="1">Cell outer membrane</location>
    </subcellularLocation>
</comment>
<dbReference type="Proteomes" id="UP000027661">
    <property type="component" value="Unassembled WGS sequence"/>
</dbReference>
<dbReference type="InterPro" id="IPR033985">
    <property type="entry name" value="SusD-like_N"/>
</dbReference>
<proteinExistence type="inferred from homology"/>
<feature type="signal peptide" evidence="6">
    <location>
        <begin position="1"/>
        <end position="25"/>
    </location>
</feature>
<dbReference type="SUPFAM" id="SSF48452">
    <property type="entry name" value="TPR-like"/>
    <property type="match status" value="1"/>
</dbReference>
<evidence type="ECO:0000256" key="4">
    <source>
        <dbReference type="ARBA" id="ARBA00023136"/>
    </source>
</evidence>
<comment type="caution">
    <text evidence="9">The sequence shown here is derived from an EMBL/GenBank/DDBJ whole genome shotgun (WGS) entry which is preliminary data.</text>
</comment>
<dbReference type="RefSeq" id="WP_032952277.1">
    <property type="nucleotide sequence ID" value="NZ_JNHM01000003.1"/>
</dbReference>
<evidence type="ECO:0000256" key="2">
    <source>
        <dbReference type="ARBA" id="ARBA00006275"/>
    </source>
</evidence>
<feature type="chain" id="PRO_5001666811" evidence="6">
    <location>
        <begin position="26"/>
        <end position="576"/>
    </location>
</feature>
<dbReference type="Gene3D" id="1.25.40.390">
    <property type="match status" value="1"/>
</dbReference>
<gene>
    <name evidence="9" type="ORF">M099_0259</name>
</gene>
<keyword evidence="5" id="KW-0998">Cell outer membrane</keyword>
<evidence type="ECO:0000256" key="6">
    <source>
        <dbReference type="SAM" id="SignalP"/>
    </source>
</evidence>
<evidence type="ECO:0000259" key="8">
    <source>
        <dbReference type="Pfam" id="PF14322"/>
    </source>
</evidence>
<dbReference type="InterPro" id="IPR012944">
    <property type="entry name" value="SusD_RagB_dom"/>
</dbReference>
<accession>A0A069SNE3</accession>
<feature type="domain" description="RagB/SusD" evidence="7">
    <location>
        <begin position="322"/>
        <end position="516"/>
    </location>
</feature>
<keyword evidence="3 6" id="KW-0732">Signal</keyword>
<evidence type="ECO:0000313" key="9">
    <source>
        <dbReference type="EMBL" id="KDS56705.1"/>
    </source>
</evidence>
<comment type="similarity">
    <text evidence="2">Belongs to the SusD family.</text>
</comment>
<reference evidence="9 10" key="1">
    <citation type="submission" date="2014-04" db="EMBL/GenBank/DDBJ databases">
        <authorList>
            <person name="Sears C."/>
            <person name="Carroll K."/>
            <person name="Sack B.R."/>
            <person name="Qadri F."/>
            <person name="Myers L.L."/>
            <person name="Chung G.-T."/>
            <person name="Escheverria P."/>
            <person name="Fraser C.M."/>
            <person name="Sadzewicz L."/>
            <person name="Shefchek K.A."/>
            <person name="Tallon L."/>
            <person name="Das S.P."/>
            <person name="Daugherty S."/>
            <person name="Mongodin E.F."/>
        </authorList>
    </citation>
    <scope>NUCLEOTIDE SEQUENCE [LARGE SCALE GENOMIC DNA]</scope>
    <source>
        <strain evidence="9 10">3975 RP4</strain>
    </source>
</reference>
<dbReference type="EMBL" id="JNHM01000003">
    <property type="protein sequence ID" value="KDS56705.1"/>
    <property type="molecule type" value="Genomic_DNA"/>
</dbReference>
<name>A0A069SNE3_PHOVU</name>
<protein>
    <submittedName>
        <fullName evidence="9">Starch-binding associating with outer membrane family protein</fullName>
    </submittedName>
</protein>
<dbReference type="GO" id="GO:0009279">
    <property type="term" value="C:cell outer membrane"/>
    <property type="evidence" value="ECO:0007669"/>
    <property type="project" value="UniProtKB-SubCell"/>
</dbReference>
<feature type="domain" description="SusD-like N-terminal" evidence="8">
    <location>
        <begin position="99"/>
        <end position="252"/>
    </location>
</feature>